<gene>
    <name evidence="2" type="ORF">ACFOUT_13485</name>
</gene>
<dbReference type="SUPFAM" id="SSF159888">
    <property type="entry name" value="YdhG-like"/>
    <property type="match status" value="1"/>
</dbReference>
<dbReference type="Pfam" id="PF08818">
    <property type="entry name" value="DUF1801"/>
    <property type="match status" value="1"/>
</dbReference>
<dbReference type="InterPro" id="IPR014922">
    <property type="entry name" value="YdhG-like"/>
</dbReference>
<feature type="domain" description="YdhG-like" evidence="1">
    <location>
        <begin position="21"/>
        <end position="124"/>
    </location>
</feature>
<protein>
    <submittedName>
        <fullName evidence="2">DUF1801 domain-containing protein</fullName>
    </submittedName>
</protein>
<accession>A0ABV8JRZ7</accession>
<name>A0ABV8JRZ7_9FLAO</name>
<organism evidence="2 3">
    <name type="scientific">Euzebyella saccharophila</name>
    <dbReference type="NCBI Taxonomy" id="679664"/>
    <lineage>
        <taxon>Bacteria</taxon>
        <taxon>Pseudomonadati</taxon>
        <taxon>Bacteroidota</taxon>
        <taxon>Flavobacteriia</taxon>
        <taxon>Flavobacteriales</taxon>
        <taxon>Flavobacteriaceae</taxon>
        <taxon>Euzebyella</taxon>
    </lineage>
</organism>
<proteinExistence type="predicted"/>
<evidence type="ECO:0000259" key="1">
    <source>
        <dbReference type="Pfam" id="PF08818"/>
    </source>
</evidence>
<dbReference type="Proteomes" id="UP001595814">
    <property type="component" value="Unassembled WGS sequence"/>
</dbReference>
<reference evidence="3" key="1">
    <citation type="journal article" date="2019" name="Int. J. Syst. Evol. Microbiol.">
        <title>The Global Catalogue of Microorganisms (GCM) 10K type strain sequencing project: providing services to taxonomists for standard genome sequencing and annotation.</title>
        <authorList>
            <consortium name="The Broad Institute Genomics Platform"/>
            <consortium name="The Broad Institute Genome Sequencing Center for Infectious Disease"/>
            <person name="Wu L."/>
            <person name="Ma J."/>
        </authorList>
    </citation>
    <scope>NUCLEOTIDE SEQUENCE [LARGE SCALE GENOMIC DNA]</scope>
    <source>
        <strain evidence="3">CECT 7477</strain>
    </source>
</reference>
<comment type="caution">
    <text evidence="2">The sequence shown here is derived from an EMBL/GenBank/DDBJ whole genome shotgun (WGS) entry which is preliminary data.</text>
</comment>
<keyword evidence="3" id="KW-1185">Reference proteome</keyword>
<dbReference type="RefSeq" id="WP_192461629.1">
    <property type="nucleotide sequence ID" value="NZ_JACYFJ010000002.1"/>
</dbReference>
<evidence type="ECO:0000313" key="3">
    <source>
        <dbReference type="Proteomes" id="UP001595814"/>
    </source>
</evidence>
<sequence>MELIKEHRWDEIFEIYPFKAQDRLTYLRRLVHETAKDCPEITYLHETLKWNEPSFVTNCGSTLRMDWKAKAPHQYAIYFQCTSKLVSTFKLVFGNIFNFEGNRAIIFDLDQSIPQKELMACIRACLTYHKVKNLPTLGI</sequence>
<dbReference type="EMBL" id="JBHSAW010000010">
    <property type="protein sequence ID" value="MFC4096896.1"/>
    <property type="molecule type" value="Genomic_DNA"/>
</dbReference>
<evidence type="ECO:0000313" key="2">
    <source>
        <dbReference type="EMBL" id="MFC4096896.1"/>
    </source>
</evidence>